<dbReference type="SUPFAM" id="SSF48726">
    <property type="entry name" value="Immunoglobulin"/>
    <property type="match status" value="2"/>
</dbReference>
<dbReference type="GO" id="GO:0004888">
    <property type="term" value="F:transmembrane signaling receptor activity"/>
    <property type="evidence" value="ECO:0007669"/>
    <property type="project" value="TreeGrafter"/>
</dbReference>
<dbReference type="InParanoid" id="A0A667ZIF4"/>
<feature type="domain" description="Ig-like" evidence="3">
    <location>
        <begin position="98"/>
        <end position="164"/>
    </location>
</feature>
<dbReference type="InterPro" id="IPR013783">
    <property type="entry name" value="Ig-like_fold"/>
</dbReference>
<dbReference type="Gene3D" id="2.60.40.10">
    <property type="entry name" value="Immunoglobulins"/>
    <property type="match status" value="2"/>
</dbReference>
<keyword evidence="1" id="KW-0732">Signal</keyword>
<dbReference type="InterPro" id="IPR036179">
    <property type="entry name" value="Ig-like_dom_sf"/>
</dbReference>
<reference evidence="4" key="2">
    <citation type="submission" date="2025-08" db="UniProtKB">
        <authorList>
            <consortium name="Ensembl"/>
        </authorList>
    </citation>
    <scope>IDENTIFICATION</scope>
</reference>
<evidence type="ECO:0000259" key="3">
    <source>
        <dbReference type="PROSITE" id="PS50835"/>
    </source>
</evidence>
<sequence length="244" mass="26283">MDILKVSLQSAPLTVQPSGSQVFYGKSFTLSCEEDSAGWTVKRNTTKKAMTECGDAWGKSEGSSCRISLTLPGDCGVYWCESRDGATSNTVNITVTGGDVILQSPVLPVMEGAAVTLNCTTRTPSSLPADFYKDGSFIRTESTGQMTIHNVSKSDEGLYRCNISGYGRSPPSWLVVAAPPPTTTSYPNSTVPPLSPVRLLCHLVVFCPYCISTLLLVSIYRQRSAGKRLTVFLSTVVHDLILLI</sequence>
<dbReference type="PANTHER" id="PTHR11481">
    <property type="entry name" value="IMMUNOGLOBULIN FC RECEPTOR"/>
    <property type="match status" value="1"/>
</dbReference>
<name>A0A667ZIF4_9TELE</name>
<protein>
    <recommendedName>
        <fullName evidence="3">Ig-like domain-containing protein</fullName>
    </recommendedName>
</protein>
<evidence type="ECO:0000256" key="2">
    <source>
        <dbReference type="ARBA" id="ARBA00023157"/>
    </source>
</evidence>
<dbReference type="InterPro" id="IPR050488">
    <property type="entry name" value="Ig_Fc_receptor"/>
</dbReference>
<evidence type="ECO:0000313" key="4">
    <source>
        <dbReference type="Ensembl" id="ENSMMDP00005042770.1"/>
    </source>
</evidence>
<reference evidence="4" key="1">
    <citation type="submission" date="2019-06" db="EMBL/GenBank/DDBJ databases">
        <authorList>
            <consortium name="Wellcome Sanger Institute Data Sharing"/>
        </authorList>
    </citation>
    <scope>NUCLEOTIDE SEQUENCE [LARGE SCALE GENOMIC DNA]</scope>
</reference>
<dbReference type="SMART" id="SM00409">
    <property type="entry name" value="IG"/>
    <property type="match status" value="2"/>
</dbReference>
<reference evidence="4" key="3">
    <citation type="submission" date="2025-09" db="UniProtKB">
        <authorList>
            <consortium name="Ensembl"/>
        </authorList>
    </citation>
    <scope>IDENTIFICATION</scope>
</reference>
<dbReference type="Ensembl" id="ENSMMDT00005043636.1">
    <property type="protein sequence ID" value="ENSMMDP00005042770.1"/>
    <property type="gene ID" value="ENSMMDG00005019695.1"/>
</dbReference>
<dbReference type="Pfam" id="PF13895">
    <property type="entry name" value="Ig_2"/>
    <property type="match status" value="1"/>
</dbReference>
<dbReference type="PROSITE" id="PS50835">
    <property type="entry name" value="IG_LIKE"/>
    <property type="match status" value="2"/>
</dbReference>
<evidence type="ECO:0000313" key="5">
    <source>
        <dbReference type="Proteomes" id="UP000472263"/>
    </source>
</evidence>
<proteinExistence type="predicted"/>
<dbReference type="AlphaFoldDB" id="A0A667ZIF4"/>
<dbReference type="PANTHER" id="PTHR11481:SF64">
    <property type="entry name" value="FC RECEPTOR-LIKE PROTEIN 4"/>
    <property type="match status" value="1"/>
</dbReference>
<evidence type="ECO:0000256" key="1">
    <source>
        <dbReference type="ARBA" id="ARBA00022729"/>
    </source>
</evidence>
<dbReference type="GeneTree" id="ENSGT00940000163711"/>
<feature type="domain" description="Ig-like" evidence="3">
    <location>
        <begin position="12"/>
        <end position="96"/>
    </location>
</feature>
<keyword evidence="2" id="KW-1015">Disulfide bond</keyword>
<accession>A0A667ZIF4</accession>
<dbReference type="GO" id="GO:0009897">
    <property type="term" value="C:external side of plasma membrane"/>
    <property type="evidence" value="ECO:0007669"/>
    <property type="project" value="TreeGrafter"/>
</dbReference>
<dbReference type="InterPro" id="IPR007110">
    <property type="entry name" value="Ig-like_dom"/>
</dbReference>
<dbReference type="InterPro" id="IPR003599">
    <property type="entry name" value="Ig_sub"/>
</dbReference>
<dbReference type="GO" id="GO:0007166">
    <property type="term" value="P:cell surface receptor signaling pathway"/>
    <property type="evidence" value="ECO:0007669"/>
    <property type="project" value="TreeGrafter"/>
</dbReference>
<dbReference type="Proteomes" id="UP000472263">
    <property type="component" value="Chromosome 18"/>
</dbReference>
<organism evidence="4 5">
    <name type="scientific">Myripristis murdjan</name>
    <name type="common">pinecone soldierfish</name>
    <dbReference type="NCBI Taxonomy" id="586833"/>
    <lineage>
        <taxon>Eukaryota</taxon>
        <taxon>Metazoa</taxon>
        <taxon>Chordata</taxon>
        <taxon>Craniata</taxon>
        <taxon>Vertebrata</taxon>
        <taxon>Euteleostomi</taxon>
        <taxon>Actinopterygii</taxon>
        <taxon>Neopterygii</taxon>
        <taxon>Teleostei</taxon>
        <taxon>Neoteleostei</taxon>
        <taxon>Acanthomorphata</taxon>
        <taxon>Holocentriformes</taxon>
        <taxon>Holocentridae</taxon>
        <taxon>Myripristis</taxon>
    </lineage>
</organism>
<dbReference type="GO" id="GO:0006955">
    <property type="term" value="P:immune response"/>
    <property type="evidence" value="ECO:0007669"/>
    <property type="project" value="TreeGrafter"/>
</dbReference>
<keyword evidence="5" id="KW-1185">Reference proteome</keyword>